<evidence type="ECO:0000256" key="4">
    <source>
        <dbReference type="ARBA" id="ARBA00023284"/>
    </source>
</evidence>
<dbReference type="CDD" id="cd02966">
    <property type="entry name" value="TlpA_like_family"/>
    <property type="match status" value="1"/>
</dbReference>
<evidence type="ECO:0000256" key="1">
    <source>
        <dbReference type="ARBA" id="ARBA00004196"/>
    </source>
</evidence>
<dbReference type="InterPro" id="IPR013766">
    <property type="entry name" value="Thioredoxin_domain"/>
</dbReference>
<dbReference type="InterPro" id="IPR036249">
    <property type="entry name" value="Thioredoxin-like_sf"/>
</dbReference>
<gene>
    <name evidence="6" type="ORF">BKM63_16350</name>
</gene>
<comment type="subcellular location">
    <subcellularLocation>
        <location evidence="1">Cell envelope</location>
    </subcellularLocation>
</comment>
<dbReference type="Pfam" id="PF08534">
    <property type="entry name" value="Redoxin"/>
    <property type="match status" value="1"/>
</dbReference>
<keyword evidence="7" id="KW-1185">Reference proteome</keyword>
<comment type="caution">
    <text evidence="6">The sequence shown here is derived from an EMBL/GenBank/DDBJ whole genome shotgun (WGS) entry which is preliminary data.</text>
</comment>
<organism evidence="6 7">
    <name type="scientific">Flavobacterium johnsoniae</name>
    <name type="common">Cytophaga johnsonae</name>
    <dbReference type="NCBI Taxonomy" id="986"/>
    <lineage>
        <taxon>Bacteria</taxon>
        <taxon>Pseudomonadati</taxon>
        <taxon>Bacteroidota</taxon>
        <taxon>Flavobacteriia</taxon>
        <taxon>Flavobacteriales</taxon>
        <taxon>Flavobacteriaceae</taxon>
        <taxon>Flavobacterium</taxon>
    </lineage>
</organism>
<name>A0A1J7BP38_FLAJO</name>
<feature type="domain" description="Thioredoxin" evidence="5">
    <location>
        <begin position="215"/>
        <end position="352"/>
    </location>
</feature>
<keyword evidence="4" id="KW-0676">Redox-active center</keyword>
<dbReference type="SUPFAM" id="SSF52833">
    <property type="entry name" value="Thioredoxin-like"/>
    <property type="match status" value="1"/>
</dbReference>
<dbReference type="InterPro" id="IPR050553">
    <property type="entry name" value="Thioredoxin_ResA/DsbE_sf"/>
</dbReference>
<dbReference type="EMBL" id="MLFK01000009">
    <property type="protein sequence ID" value="OIV40459.1"/>
    <property type="molecule type" value="Genomic_DNA"/>
</dbReference>
<evidence type="ECO:0000256" key="3">
    <source>
        <dbReference type="ARBA" id="ARBA00023157"/>
    </source>
</evidence>
<dbReference type="Proteomes" id="UP000182826">
    <property type="component" value="Unassembled WGS sequence"/>
</dbReference>
<reference evidence="6 7" key="1">
    <citation type="submission" date="2016-10" db="EMBL/GenBank/DDBJ databases">
        <title>Draft Genome Sequence of Rhizobacteria Flavobacterium johnsoniae CI04.</title>
        <authorList>
            <person name="Bravo J.I."/>
            <person name="Lozano G.L."/>
            <person name="Handelsman J."/>
        </authorList>
    </citation>
    <scope>NUCLEOTIDE SEQUENCE [LARGE SCALE GENOMIC DNA]</scope>
    <source>
        <strain evidence="6 7">CI04</strain>
    </source>
</reference>
<keyword evidence="3" id="KW-1015">Disulfide bond</keyword>
<proteinExistence type="predicted"/>
<keyword evidence="2" id="KW-0201">Cytochrome c-type biogenesis</keyword>
<evidence type="ECO:0000313" key="7">
    <source>
        <dbReference type="Proteomes" id="UP000182826"/>
    </source>
</evidence>
<dbReference type="PANTHER" id="PTHR42852:SF6">
    <property type="entry name" value="THIOL:DISULFIDE INTERCHANGE PROTEIN DSBE"/>
    <property type="match status" value="1"/>
</dbReference>
<evidence type="ECO:0000256" key="2">
    <source>
        <dbReference type="ARBA" id="ARBA00022748"/>
    </source>
</evidence>
<dbReference type="Gene3D" id="3.40.30.10">
    <property type="entry name" value="Glutaredoxin"/>
    <property type="match status" value="1"/>
</dbReference>
<dbReference type="RefSeq" id="WP_071637661.1">
    <property type="nucleotide sequence ID" value="NZ_MLFK01000009.1"/>
</dbReference>
<dbReference type="OrthoDB" id="710833at2"/>
<dbReference type="PANTHER" id="PTHR42852">
    <property type="entry name" value="THIOL:DISULFIDE INTERCHANGE PROTEIN DSBE"/>
    <property type="match status" value="1"/>
</dbReference>
<accession>A0A1J7BP38</accession>
<dbReference type="InterPro" id="IPR013740">
    <property type="entry name" value="Redoxin"/>
</dbReference>
<evidence type="ECO:0000313" key="6">
    <source>
        <dbReference type="EMBL" id="OIV40459.1"/>
    </source>
</evidence>
<evidence type="ECO:0000259" key="5">
    <source>
        <dbReference type="PROSITE" id="PS51352"/>
    </source>
</evidence>
<dbReference type="GO" id="GO:0017004">
    <property type="term" value="P:cytochrome complex assembly"/>
    <property type="evidence" value="ECO:0007669"/>
    <property type="project" value="UniProtKB-KW"/>
</dbReference>
<dbReference type="AlphaFoldDB" id="A0A1J7BP38"/>
<dbReference type="PROSITE" id="PS51352">
    <property type="entry name" value="THIOREDOXIN_2"/>
    <property type="match status" value="1"/>
</dbReference>
<sequence>MLKHIFTLLFFIYSGNFFSQNSANIQGKILTDKNYEKDTIVFSAGIIDEKYYANTKLTSAINNNKFNIQGIFSCPQMYSYSMNSEKDVILFRNGKYFIDQSTTSIIVSDMITKQGEVIGKTGNEYQNKFIPFILANSSDNFEHFYYNNSEMFDKKLYKYVIKNPDSYVALWFLIERYNIEGYSDLYETTLNSFSHSIKKQKLWLTLNAELKNTLIRKGRKFPEMSLQNTSLKTEILNIPDSKYTLIEFWFSRCRPCLEQLPSLKKIYNRYYAKSFNIIAISTDKTQNVVPYWQKRIVEYEIPWKNYLDENAVIAAREKIISFPTNFLIDKDHNVIKKNITPEDLEKFLSENL</sequence>
<protein>
    <recommendedName>
        <fullName evidence="5">Thioredoxin domain-containing protein</fullName>
    </recommendedName>
</protein>
<dbReference type="GO" id="GO:0030313">
    <property type="term" value="C:cell envelope"/>
    <property type="evidence" value="ECO:0007669"/>
    <property type="project" value="UniProtKB-SubCell"/>
</dbReference>